<dbReference type="GO" id="GO:0016765">
    <property type="term" value="F:transferase activity, transferring alkyl or aryl (other than methyl) groups"/>
    <property type="evidence" value="ECO:0007669"/>
    <property type="project" value="InterPro"/>
</dbReference>
<comment type="subcellular location">
    <subcellularLocation>
        <location evidence="1">Membrane</location>
        <topology evidence="1">Multi-pass membrane protein</topology>
    </subcellularLocation>
</comment>
<reference evidence="6" key="1">
    <citation type="submission" date="2023-03" db="EMBL/GenBank/DDBJ databases">
        <title>Borrelidin-producing and root-colonizing Streptomyces rochei is a potent biopesticide for soil-borne oomycete-caused plant diseases.</title>
        <authorList>
            <person name="Zhou D."/>
            <person name="Wang X."/>
            <person name="Navarro-Munoz J.C."/>
            <person name="Li W."/>
            <person name="Li J."/>
            <person name="Jiu M."/>
            <person name="Deng S."/>
            <person name="Ye Y."/>
            <person name="Daly P."/>
            <person name="Wei L."/>
        </authorList>
    </citation>
    <scope>NUCLEOTIDE SEQUENCE</scope>
    <source>
        <strain evidence="6">JK1</strain>
    </source>
</reference>
<dbReference type="AlphaFoldDB" id="A0AAX3ZAS0"/>
<feature type="compositionally biased region" description="Low complexity" evidence="5">
    <location>
        <begin position="219"/>
        <end position="229"/>
    </location>
</feature>
<evidence type="ECO:0000256" key="3">
    <source>
        <dbReference type="ARBA" id="ARBA00022989"/>
    </source>
</evidence>
<evidence type="ECO:0000256" key="2">
    <source>
        <dbReference type="ARBA" id="ARBA00022692"/>
    </source>
</evidence>
<protein>
    <submittedName>
        <fullName evidence="6">UbiA family prenyltransferase</fullName>
    </submittedName>
</protein>
<dbReference type="PANTHER" id="PTHR42723">
    <property type="entry name" value="CHLOROPHYLL SYNTHASE"/>
    <property type="match status" value="1"/>
</dbReference>
<keyword evidence="3" id="KW-1133">Transmembrane helix</keyword>
<accession>A0AAX3ZAS0</accession>
<evidence type="ECO:0000313" key="6">
    <source>
        <dbReference type="EMBL" id="WMC84087.1"/>
    </source>
</evidence>
<proteinExistence type="predicted"/>
<dbReference type="GO" id="GO:0016020">
    <property type="term" value="C:membrane"/>
    <property type="evidence" value="ECO:0007669"/>
    <property type="project" value="UniProtKB-SubCell"/>
</dbReference>
<evidence type="ECO:0000256" key="1">
    <source>
        <dbReference type="ARBA" id="ARBA00004141"/>
    </source>
</evidence>
<evidence type="ECO:0000256" key="4">
    <source>
        <dbReference type="ARBA" id="ARBA00023136"/>
    </source>
</evidence>
<feature type="region of interest" description="Disordered" evidence="5">
    <location>
        <begin position="214"/>
        <end position="235"/>
    </location>
</feature>
<dbReference type="Pfam" id="PF01040">
    <property type="entry name" value="UbiA"/>
    <property type="match status" value="1"/>
</dbReference>
<dbReference type="InterPro" id="IPR044878">
    <property type="entry name" value="UbiA_sf"/>
</dbReference>
<dbReference type="Gene3D" id="1.10.357.140">
    <property type="entry name" value="UbiA prenyltransferase"/>
    <property type="match status" value="1"/>
</dbReference>
<dbReference type="InterPro" id="IPR000537">
    <property type="entry name" value="UbiA_prenyltransferase"/>
</dbReference>
<evidence type="ECO:0000256" key="5">
    <source>
        <dbReference type="SAM" id="MobiDB-lite"/>
    </source>
</evidence>
<gene>
    <name evidence="6" type="ORF">P7W03_00155</name>
</gene>
<dbReference type="Proteomes" id="UP001231701">
    <property type="component" value="Chromosome"/>
</dbReference>
<dbReference type="RefSeq" id="WP_306691437.1">
    <property type="nucleotide sequence ID" value="NZ_CP121271.1"/>
</dbReference>
<keyword evidence="4" id="KW-0472">Membrane</keyword>
<dbReference type="GeneID" id="90940390"/>
<organism evidence="6 7">
    <name type="scientific">Streptomyces rochei</name>
    <name type="common">Streptomyces parvullus</name>
    <dbReference type="NCBI Taxonomy" id="1928"/>
    <lineage>
        <taxon>Bacteria</taxon>
        <taxon>Bacillati</taxon>
        <taxon>Actinomycetota</taxon>
        <taxon>Actinomycetes</taxon>
        <taxon>Kitasatosporales</taxon>
        <taxon>Streptomycetaceae</taxon>
        <taxon>Streptomyces</taxon>
        <taxon>Streptomyces rochei group</taxon>
    </lineage>
</organism>
<dbReference type="EMBL" id="CP121271">
    <property type="protein sequence ID" value="WMC84087.1"/>
    <property type="molecule type" value="Genomic_DNA"/>
</dbReference>
<name>A0AAX3ZAS0_STRRO</name>
<dbReference type="NCBIfam" id="NF045897">
    <property type="entry name" value="SCO3242_trans"/>
    <property type="match status" value="1"/>
</dbReference>
<dbReference type="InterPro" id="IPR050475">
    <property type="entry name" value="Prenyltransferase_related"/>
</dbReference>
<sequence length="318" mass="31134">MSAQRPAHGPARDGHLHAWAELLRAPAAFTVPGDVLAGTAAAGTRPTGRTALAAGASLCLYEAGMALNDWADREEDATARPHRPLPSGRVRPGAALAAAGLLSAAGLALAACAGRRALAVAGPLAATVWAYDLGLKHTPAGPAAMAAARSLDLLLGAAAGPGAVRRAIVPAAFLGSHTLAVSLVSRRETEGGSSTAPLTALAAAGALTTVLAGRPTAHPAPDASTGAPTPATPPADKAARAVRAALAASYAATFARPLAHAALNPSPELTQRAVGAGVRATIALQSGLMARAGAPGTGVLTAALAPLAAHLARKVSTT</sequence>
<keyword evidence="2" id="KW-0812">Transmembrane</keyword>
<evidence type="ECO:0000313" key="7">
    <source>
        <dbReference type="Proteomes" id="UP001231701"/>
    </source>
</evidence>
<dbReference type="PANTHER" id="PTHR42723:SF1">
    <property type="entry name" value="CHLOROPHYLL SYNTHASE, CHLOROPLASTIC"/>
    <property type="match status" value="1"/>
</dbReference>